<evidence type="ECO:0000256" key="6">
    <source>
        <dbReference type="ARBA" id="ARBA00023136"/>
    </source>
</evidence>
<feature type="transmembrane region" description="Helical" evidence="8">
    <location>
        <begin position="310"/>
        <end position="327"/>
    </location>
</feature>
<reference evidence="10" key="1">
    <citation type="journal article" date="2010" name="Insect Biochem. Mol. Biol.">
        <title>Sugar transporter genes of the brown planthopper, Nilaparvata lugens: A facilitated glucose/fructose transporter.</title>
        <authorList>
            <person name="Kikuta S."/>
            <person name="Kikawada T."/>
            <person name="Hagiwara-Komoda Y."/>
            <person name="Nakashima N."/>
            <person name="Noda H."/>
        </authorList>
    </citation>
    <scope>NUCLEOTIDE SEQUENCE</scope>
</reference>
<evidence type="ECO:0000256" key="1">
    <source>
        <dbReference type="ARBA" id="ARBA00004651"/>
    </source>
</evidence>
<evidence type="ECO:0000256" key="4">
    <source>
        <dbReference type="ARBA" id="ARBA00022692"/>
    </source>
</evidence>
<dbReference type="InterPro" id="IPR005828">
    <property type="entry name" value="MFS_sugar_transport-like"/>
</dbReference>
<feature type="transmembrane region" description="Helical" evidence="8">
    <location>
        <begin position="184"/>
        <end position="205"/>
    </location>
</feature>
<keyword evidence="4 8" id="KW-0812">Transmembrane</keyword>
<gene>
    <name evidence="10" type="primary">Nlst3</name>
</gene>
<evidence type="ECO:0000256" key="7">
    <source>
        <dbReference type="RuleBase" id="RU003346"/>
    </source>
</evidence>
<dbReference type="AlphaFoldDB" id="D4AHW8"/>
<dbReference type="GO" id="GO:1990539">
    <property type="term" value="P:fructose import across plasma membrane"/>
    <property type="evidence" value="ECO:0007669"/>
    <property type="project" value="UniProtKB-ARBA"/>
</dbReference>
<dbReference type="InterPro" id="IPR020846">
    <property type="entry name" value="MFS_dom"/>
</dbReference>
<dbReference type="SUPFAM" id="SSF103473">
    <property type="entry name" value="MFS general substrate transporter"/>
    <property type="match status" value="1"/>
</dbReference>
<feature type="transmembrane region" description="Helical" evidence="8">
    <location>
        <begin position="269"/>
        <end position="290"/>
    </location>
</feature>
<keyword evidence="2 7" id="KW-0813">Transport</keyword>
<sequence length="466" mass="50999">MNPDFSINLVFACMVAAIGAGFQHGYNTGVVNAPQNVIEKWMSDVSQERHGMPPDKNDITFLFSLAVSIYCAGGIVGGLLTSTFAIHIGRRGGLFVNNLFALIAAAMMGLSKMAGSFELLIAGRCFSGLNSGLNSGLAGMYLVEVSPRSMRGALGSMYQLIITISILVSQILGSQSIFGTDDLWPVLFGLTGIMALAQMLFLPCCPETPKHIFNKGNKERAQKSLKWLRKREDVSAEMSEIQTEAEQEKSIGKASFQQFIQNPSLRKPLIIAIVIMIAQQLSGINAVIYYSTQIFQKAGMSQQEAQLATMIMGTVNIIMTVISVFLVEIAGRKTLLLIGFGLMFIVTALLAVLLEFIQYDFASYMCVALVVLFIVCFATGPGSIPWFLVAELFGQDARPLAASISIGCNWTANFLVGLFFLPLQELIGPKVFIIFAVLQLIFTIFIFFKVPETKNKSLDEVLKYFK</sequence>
<feature type="transmembrane region" description="Helical" evidence="8">
    <location>
        <begin position="92"/>
        <end position="109"/>
    </location>
</feature>
<feature type="transmembrane region" description="Helical" evidence="8">
    <location>
        <begin position="7"/>
        <end position="26"/>
    </location>
</feature>
<evidence type="ECO:0000256" key="2">
    <source>
        <dbReference type="ARBA" id="ARBA00022448"/>
    </source>
</evidence>
<keyword evidence="3" id="KW-1003">Cell membrane</keyword>
<keyword evidence="6 8" id="KW-0472">Membrane</keyword>
<dbReference type="InterPro" id="IPR003663">
    <property type="entry name" value="Sugar/inositol_transpt"/>
</dbReference>
<evidence type="ECO:0000259" key="9">
    <source>
        <dbReference type="PROSITE" id="PS50850"/>
    </source>
</evidence>
<feature type="transmembrane region" description="Helical" evidence="8">
    <location>
        <begin position="121"/>
        <end position="143"/>
    </location>
</feature>
<feature type="transmembrane region" description="Helical" evidence="8">
    <location>
        <begin position="155"/>
        <end position="178"/>
    </location>
</feature>
<proteinExistence type="evidence at transcript level"/>
<feature type="transmembrane region" description="Helical" evidence="8">
    <location>
        <begin position="427"/>
        <end position="448"/>
    </location>
</feature>
<dbReference type="PANTHER" id="PTHR23503">
    <property type="entry name" value="SOLUTE CARRIER FAMILY 2"/>
    <property type="match status" value="1"/>
</dbReference>
<dbReference type="Pfam" id="PF00083">
    <property type="entry name" value="Sugar_tr"/>
    <property type="match status" value="1"/>
</dbReference>
<dbReference type="GO" id="GO:0005886">
    <property type="term" value="C:plasma membrane"/>
    <property type="evidence" value="ECO:0007669"/>
    <property type="project" value="UniProtKB-SubCell"/>
</dbReference>
<feature type="transmembrane region" description="Helical" evidence="8">
    <location>
        <begin position="334"/>
        <end position="356"/>
    </location>
</feature>
<organism evidence="10">
    <name type="scientific">Nilaparvata lugens</name>
    <name type="common">Brown planthopper</name>
    <dbReference type="NCBI Taxonomy" id="108931"/>
    <lineage>
        <taxon>Eukaryota</taxon>
        <taxon>Metazoa</taxon>
        <taxon>Ecdysozoa</taxon>
        <taxon>Arthropoda</taxon>
        <taxon>Hexapoda</taxon>
        <taxon>Insecta</taxon>
        <taxon>Pterygota</taxon>
        <taxon>Neoptera</taxon>
        <taxon>Paraneoptera</taxon>
        <taxon>Hemiptera</taxon>
        <taxon>Auchenorrhyncha</taxon>
        <taxon>Fulgoroidea</taxon>
        <taxon>Delphacidae</taxon>
        <taxon>Delphacinae</taxon>
        <taxon>Nilaparvata</taxon>
    </lineage>
</organism>
<feature type="transmembrane region" description="Helical" evidence="8">
    <location>
        <begin position="362"/>
        <end position="388"/>
    </location>
</feature>
<dbReference type="GO" id="GO:0005353">
    <property type="term" value="F:fructose transmembrane transporter activity"/>
    <property type="evidence" value="ECO:0007669"/>
    <property type="project" value="UniProtKB-ARBA"/>
</dbReference>
<feature type="domain" description="Major facilitator superfamily (MFS) profile" evidence="9">
    <location>
        <begin position="13"/>
        <end position="454"/>
    </location>
</feature>
<dbReference type="PROSITE" id="PS00217">
    <property type="entry name" value="SUGAR_TRANSPORT_2"/>
    <property type="match status" value="1"/>
</dbReference>
<evidence type="ECO:0000256" key="5">
    <source>
        <dbReference type="ARBA" id="ARBA00022989"/>
    </source>
</evidence>
<comment type="subcellular location">
    <subcellularLocation>
        <location evidence="1">Cell membrane</location>
        <topology evidence="1">Multi-pass membrane protein</topology>
    </subcellularLocation>
</comment>
<feature type="transmembrane region" description="Helical" evidence="8">
    <location>
        <begin position="59"/>
        <end position="80"/>
    </location>
</feature>
<dbReference type="NCBIfam" id="TIGR00879">
    <property type="entry name" value="SP"/>
    <property type="match status" value="1"/>
</dbReference>
<dbReference type="InterPro" id="IPR045263">
    <property type="entry name" value="GLUT"/>
</dbReference>
<dbReference type="PRINTS" id="PR00171">
    <property type="entry name" value="SUGRTRNSPORT"/>
</dbReference>
<dbReference type="Gene3D" id="1.20.1250.20">
    <property type="entry name" value="MFS general substrate transporter like domains"/>
    <property type="match status" value="1"/>
</dbReference>
<dbReference type="PROSITE" id="PS00216">
    <property type="entry name" value="SUGAR_TRANSPORT_1"/>
    <property type="match status" value="1"/>
</dbReference>
<dbReference type="OrthoDB" id="4540492at2759"/>
<keyword evidence="5 8" id="KW-1133">Transmembrane helix</keyword>
<dbReference type="PANTHER" id="PTHR23503:SF8">
    <property type="entry name" value="FACILITATED GLUCOSE TRANSPORTER PROTEIN 1"/>
    <property type="match status" value="1"/>
</dbReference>
<protein>
    <submittedName>
        <fullName evidence="10">Sugar transporter 3</fullName>
    </submittedName>
</protein>
<dbReference type="EMBL" id="AB549996">
    <property type="protein sequence ID" value="BAI83417.1"/>
    <property type="molecule type" value="mRNA"/>
</dbReference>
<accession>D4AHW8</accession>
<dbReference type="FunFam" id="1.20.1250.20:FF:001511">
    <property type="entry name" value="Solute carrier family 2, facilitated glucose transporter member 5"/>
    <property type="match status" value="1"/>
</dbReference>
<keyword evidence="10" id="KW-0762">Sugar transport</keyword>
<comment type="similarity">
    <text evidence="7">Belongs to the major facilitator superfamily. Sugar transporter (TC 2.A.1.1) family.</text>
</comment>
<dbReference type="PROSITE" id="PS50850">
    <property type="entry name" value="MFS"/>
    <property type="match status" value="1"/>
</dbReference>
<dbReference type="InterPro" id="IPR036259">
    <property type="entry name" value="MFS_trans_sf"/>
</dbReference>
<evidence type="ECO:0000313" key="10">
    <source>
        <dbReference type="EMBL" id="BAI83417.1"/>
    </source>
</evidence>
<feature type="transmembrane region" description="Helical" evidence="8">
    <location>
        <begin position="400"/>
        <end position="421"/>
    </location>
</feature>
<name>D4AHW8_NILLU</name>
<evidence type="ECO:0000256" key="8">
    <source>
        <dbReference type="SAM" id="Phobius"/>
    </source>
</evidence>
<dbReference type="InterPro" id="IPR005829">
    <property type="entry name" value="Sugar_transporter_CS"/>
</dbReference>
<evidence type="ECO:0000256" key="3">
    <source>
        <dbReference type="ARBA" id="ARBA00022475"/>
    </source>
</evidence>